<evidence type="ECO:0000256" key="1">
    <source>
        <dbReference type="SAM" id="MobiDB-lite"/>
    </source>
</evidence>
<name>A0AAE1F380_PETCI</name>
<evidence type="ECO:0000313" key="3">
    <source>
        <dbReference type="Proteomes" id="UP001286313"/>
    </source>
</evidence>
<feature type="region of interest" description="Disordered" evidence="1">
    <location>
        <begin position="1"/>
        <end position="29"/>
    </location>
</feature>
<dbReference type="Proteomes" id="UP001286313">
    <property type="component" value="Unassembled WGS sequence"/>
</dbReference>
<keyword evidence="3" id="KW-1185">Reference proteome</keyword>
<protein>
    <submittedName>
        <fullName evidence="2">Uncharacterized protein</fullName>
    </submittedName>
</protein>
<sequence>MLEEEEKKKEREWREGVWGLPTTHHPPHPVSPLTTLLNQSLLKVVVDEVPQGVWPSSPGLLRKAMKVSGPAALSY</sequence>
<feature type="compositionally biased region" description="Basic and acidic residues" evidence="1">
    <location>
        <begin position="1"/>
        <end position="15"/>
    </location>
</feature>
<proteinExistence type="predicted"/>
<evidence type="ECO:0000313" key="2">
    <source>
        <dbReference type="EMBL" id="KAK3866036.1"/>
    </source>
</evidence>
<reference evidence="2" key="1">
    <citation type="submission" date="2023-10" db="EMBL/GenBank/DDBJ databases">
        <title>Genome assemblies of two species of porcelain crab, Petrolisthes cinctipes and Petrolisthes manimaculis (Anomura: Porcellanidae).</title>
        <authorList>
            <person name="Angst P."/>
        </authorList>
    </citation>
    <scope>NUCLEOTIDE SEQUENCE</scope>
    <source>
        <strain evidence="2">PB745_01</strain>
        <tissue evidence="2">Gill</tissue>
    </source>
</reference>
<dbReference type="EMBL" id="JAWQEG010003481">
    <property type="protein sequence ID" value="KAK3866036.1"/>
    <property type="molecule type" value="Genomic_DNA"/>
</dbReference>
<gene>
    <name evidence="2" type="ORF">Pcinc_028403</name>
</gene>
<comment type="caution">
    <text evidence="2">The sequence shown here is derived from an EMBL/GenBank/DDBJ whole genome shotgun (WGS) entry which is preliminary data.</text>
</comment>
<accession>A0AAE1F380</accession>
<dbReference type="AlphaFoldDB" id="A0AAE1F380"/>
<organism evidence="2 3">
    <name type="scientific">Petrolisthes cinctipes</name>
    <name type="common">Flat porcelain crab</name>
    <dbReference type="NCBI Taxonomy" id="88211"/>
    <lineage>
        <taxon>Eukaryota</taxon>
        <taxon>Metazoa</taxon>
        <taxon>Ecdysozoa</taxon>
        <taxon>Arthropoda</taxon>
        <taxon>Crustacea</taxon>
        <taxon>Multicrustacea</taxon>
        <taxon>Malacostraca</taxon>
        <taxon>Eumalacostraca</taxon>
        <taxon>Eucarida</taxon>
        <taxon>Decapoda</taxon>
        <taxon>Pleocyemata</taxon>
        <taxon>Anomura</taxon>
        <taxon>Galatheoidea</taxon>
        <taxon>Porcellanidae</taxon>
        <taxon>Petrolisthes</taxon>
    </lineage>
</organism>